<evidence type="ECO:0000313" key="1">
    <source>
        <dbReference type="EMBL" id="MDJ1371884.1"/>
    </source>
</evidence>
<name>A0ABT7C9R0_9MICO</name>
<organism evidence="1 2">
    <name type="scientific">Gulosibacter molinativorax</name>
    <dbReference type="NCBI Taxonomy" id="256821"/>
    <lineage>
        <taxon>Bacteria</taxon>
        <taxon>Bacillati</taxon>
        <taxon>Actinomycetota</taxon>
        <taxon>Actinomycetes</taxon>
        <taxon>Micrococcales</taxon>
        <taxon>Microbacteriaceae</taxon>
        <taxon>Gulosibacter</taxon>
    </lineage>
</organism>
<evidence type="ECO:0000313" key="2">
    <source>
        <dbReference type="Proteomes" id="UP001170379"/>
    </source>
</evidence>
<keyword evidence="2" id="KW-1185">Reference proteome</keyword>
<reference evidence="1" key="1">
    <citation type="submission" date="2018-03" db="EMBL/GenBank/DDBJ databases">
        <authorList>
            <person name="Nunes O.C."/>
            <person name="Lopes A.R."/>
            <person name="Froufe H."/>
            <person name="Munoz-Merida A."/>
            <person name="Barroso C."/>
            <person name="Egas C."/>
        </authorList>
    </citation>
    <scope>NUCLEOTIDE SEQUENCE</scope>
    <source>
        <strain evidence="1">ON4</strain>
    </source>
</reference>
<gene>
    <name evidence="1" type="ORF">C7K25_10980</name>
</gene>
<accession>A0ABT7C9R0</accession>
<sequence length="104" mass="11943">MSELPALHPIGGWKWLTQQVVTVLRKFVLEISEKCVGKLEFSDTMQGCQEVADVKKRLVDKEAVRRAALRSTRASASLERRDVPVTFVRSEKTERYLAERRRLG</sequence>
<proteinExistence type="predicted"/>
<reference evidence="1" key="2">
    <citation type="journal article" date="2022" name="Sci. Rep.">
        <title>In silico prediction of the enzymes involved in the degradation of the herbicide molinate by Gulosibacter molinativorax ON4T.</title>
        <authorList>
            <person name="Lopes A.R."/>
            <person name="Bunin E."/>
            <person name="Viana A.T."/>
            <person name="Froufe H."/>
            <person name="Munoz-Merida A."/>
            <person name="Pinho D."/>
            <person name="Figueiredo J."/>
            <person name="Barroso C."/>
            <person name="Vaz-Moreira I."/>
            <person name="Bellanger X."/>
            <person name="Egas C."/>
            <person name="Nunes O.C."/>
        </authorList>
    </citation>
    <scope>NUCLEOTIDE SEQUENCE</scope>
    <source>
        <strain evidence="1">ON4</strain>
    </source>
</reference>
<dbReference type="EMBL" id="PXVD01000017">
    <property type="protein sequence ID" value="MDJ1371884.1"/>
    <property type="molecule type" value="Genomic_DNA"/>
</dbReference>
<protein>
    <submittedName>
        <fullName evidence="1">Uncharacterized protein</fullName>
    </submittedName>
</protein>
<dbReference type="Proteomes" id="UP001170379">
    <property type="component" value="Unassembled WGS sequence"/>
</dbReference>
<comment type="caution">
    <text evidence="1">The sequence shown here is derived from an EMBL/GenBank/DDBJ whole genome shotgun (WGS) entry which is preliminary data.</text>
</comment>